<dbReference type="InterPro" id="IPR001029">
    <property type="entry name" value="Flagellin_N"/>
</dbReference>
<accession>A0ABU3QZF0</accession>
<dbReference type="InterPro" id="IPR046358">
    <property type="entry name" value="Flagellin_C"/>
</dbReference>
<proteinExistence type="inferred from homology"/>
<feature type="compositionally biased region" description="Low complexity" evidence="5">
    <location>
        <begin position="1"/>
        <end position="20"/>
    </location>
</feature>
<protein>
    <recommendedName>
        <fullName evidence="4">Flagellin</fullName>
    </recommendedName>
</protein>
<dbReference type="SUPFAM" id="SSF64518">
    <property type="entry name" value="Phase 1 flagellin"/>
    <property type="match status" value="1"/>
</dbReference>
<dbReference type="Gene3D" id="6.10.10.10">
    <property type="entry name" value="Flagellar export chaperone, C-terminal domain"/>
    <property type="match status" value="1"/>
</dbReference>
<sequence length="270" mass="28347">MKVGSNNISLSSSNTSSTSLKEQQESAMKRLVSGLKINSAKDDTAGLQIANRLANQSSGIQVAMRNASDAFSYSSVAESALSGINDAAGRINELSLRAANASMSAADRDSIQQEIVQLQGQVSDIQSQTSFAGQTIFTQSNNNQFQVGANANTTIGLSLSSINEQIDAMNSIDVTTIAGAQDAISISQTVNENISGQRGQIGAFQNRIESTINNLSNSYVQSESARSRIEDTDYAKATADNIQASIMGQANVAVQAQANLSKGLALNLLN</sequence>
<dbReference type="InterPro" id="IPR001492">
    <property type="entry name" value="Flagellin"/>
</dbReference>
<evidence type="ECO:0000256" key="4">
    <source>
        <dbReference type="RuleBase" id="RU362073"/>
    </source>
</evidence>
<dbReference type="Pfam" id="PF00700">
    <property type="entry name" value="Flagellin_C"/>
    <property type="match status" value="1"/>
</dbReference>
<dbReference type="PANTHER" id="PTHR42792">
    <property type="entry name" value="FLAGELLIN"/>
    <property type="match status" value="1"/>
</dbReference>
<comment type="subcellular location">
    <subcellularLocation>
        <location evidence="4">Secreted</location>
    </subcellularLocation>
    <subcellularLocation>
        <location evidence="4">Bacterial flagellum</location>
    </subcellularLocation>
</comment>
<keyword evidence="8" id="KW-0282">Flagellum</keyword>
<dbReference type="EMBL" id="JAWCUA010000007">
    <property type="protein sequence ID" value="MDU0112795.1"/>
    <property type="molecule type" value="Genomic_DNA"/>
</dbReference>
<keyword evidence="3 4" id="KW-0975">Bacterial flagellum</keyword>
<comment type="function">
    <text evidence="4">Flagellin is the subunit protein which polymerizes to form the filaments of bacterial flagella.</text>
</comment>
<dbReference type="Pfam" id="PF00669">
    <property type="entry name" value="Flagellin_N"/>
    <property type="match status" value="1"/>
</dbReference>
<dbReference type="Gene3D" id="1.20.1330.10">
    <property type="entry name" value="f41 fragment of flagellin, N-terminal domain"/>
    <property type="match status" value="1"/>
</dbReference>
<comment type="similarity">
    <text evidence="1 4">Belongs to the bacterial flagellin family.</text>
</comment>
<evidence type="ECO:0000259" key="6">
    <source>
        <dbReference type="Pfam" id="PF00669"/>
    </source>
</evidence>
<feature type="domain" description="Flagellin N-terminal" evidence="6">
    <location>
        <begin position="6"/>
        <end position="141"/>
    </location>
</feature>
<keyword evidence="2 4" id="KW-0964">Secreted</keyword>
<keyword evidence="8" id="KW-0966">Cell projection</keyword>
<gene>
    <name evidence="8" type="ORF">RT723_07235</name>
</gene>
<comment type="caution">
    <text evidence="8">The sequence shown here is derived from an EMBL/GenBank/DDBJ whole genome shotgun (WGS) entry which is preliminary data.</text>
</comment>
<dbReference type="PANTHER" id="PTHR42792:SF2">
    <property type="entry name" value="FLAGELLIN"/>
    <property type="match status" value="1"/>
</dbReference>
<dbReference type="InterPro" id="IPR042187">
    <property type="entry name" value="Flagellin_C_sub2"/>
</dbReference>
<dbReference type="RefSeq" id="WP_315946485.1">
    <property type="nucleotide sequence ID" value="NZ_JAWCUA010000007.1"/>
</dbReference>
<feature type="region of interest" description="Disordered" evidence="5">
    <location>
        <begin position="1"/>
        <end position="25"/>
    </location>
</feature>
<reference evidence="8 9" key="1">
    <citation type="submission" date="2023-10" db="EMBL/GenBank/DDBJ databases">
        <title>Psychrosphaera aquimaarina strain SW33 isolated from seawater.</title>
        <authorList>
            <person name="Bayburt H."/>
            <person name="Kim J.M."/>
            <person name="Choi B.J."/>
            <person name="Jeon C.O."/>
        </authorList>
    </citation>
    <scope>NUCLEOTIDE SEQUENCE [LARGE SCALE GENOMIC DNA]</scope>
    <source>
        <strain evidence="8 9">KCTC 52743</strain>
    </source>
</reference>
<feature type="domain" description="Flagellin C-terminal" evidence="7">
    <location>
        <begin position="189"/>
        <end position="267"/>
    </location>
</feature>
<organism evidence="8 9">
    <name type="scientific">Psychrosphaera aquimarina</name>
    <dbReference type="NCBI Taxonomy" id="2044854"/>
    <lineage>
        <taxon>Bacteria</taxon>
        <taxon>Pseudomonadati</taxon>
        <taxon>Pseudomonadota</taxon>
        <taxon>Gammaproteobacteria</taxon>
        <taxon>Alteromonadales</taxon>
        <taxon>Pseudoalteromonadaceae</taxon>
        <taxon>Psychrosphaera</taxon>
    </lineage>
</organism>
<evidence type="ECO:0000313" key="8">
    <source>
        <dbReference type="EMBL" id="MDU0112795.1"/>
    </source>
</evidence>
<dbReference type="PRINTS" id="PR00207">
    <property type="entry name" value="FLAGELLIN"/>
</dbReference>
<evidence type="ECO:0000259" key="7">
    <source>
        <dbReference type="Pfam" id="PF00700"/>
    </source>
</evidence>
<evidence type="ECO:0000256" key="5">
    <source>
        <dbReference type="SAM" id="MobiDB-lite"/>
    </source>
</evidence>
<evidence type="ECO:0000256" key="2">
    <source>
        <dbReference type="ARBA" id="ARBA00022525"/>
    </source>
</evidence>
<evidence type="ECO:0000256" key="1">
    <source>
        <dbReference type="ARBA" id="ARBA00005709"/>
    </source>
</evidence>
<keyword evidence="9" id="KW-1185">Reference proteome</keyword>
<dbReference type="Proteomes" id="UP001257914">
    <property type="component" value="Unassembled WGS sequence"/>
</dbReference>
<keyword evidence="8" id="KW-0969">Cilium</keyword>
<evidence type="ECO:0000256" key="3">
    <source>
        <dbReference type="ARBA" id="ARBA00023143"/>
    </source>
</evidence>
<evidence type="ECO:0000313" key="9">
    <source>
        <dbReference type="Proteomes" id="UP001257914"/>
    </source>
</evidence>
<name>A0ABU3QZF0_9GAMM</name>